<comment type="caution">
    <text evidence="3">The sequence shown here is derived from an EMBL/GenBank/DDBJ whole genome shotgun (WGS) entry which is preliminary data.</text>
</comment>
<gene>
    <name evidence="3" type="ORF">BLNAU_16464</name>
</gene>
<proteinExistence type="predicted"/>
<dbReference type="EMBL" id="JARBJD010000173">
    <property type="protein sequence ID" value="KAK2948565.1"/>
    <property type="molecule type" value="Genomic_DNA"/>
</dbReference>
<name>A0ABQ9XE98_9EUKA</name>
<dbReference type="Proteomes" id="UP001281761">
    <property type="component" value="Unassembled WGS sequence"/>
</dbReference>
<feature type="region of interest" description="Disordered" evidence="1">
    <location>
        <begin position="28"/>
        <end position="56"/>
    </location>
</feature>
<keyword evidence="4" id="KW-1185">Reference proteome</keyword>
<feature type="compositionally biased region" description="Basic residues" evidence="1">
    <location>
        <begin position="40"/>
        <end position="51"/>
    </location>
</feature>
<feature type="signal peptide" evidence="2">
    <location>
        <begin position="1"/>
        <end position="17"/>
    </location>
</feature>
<evidence type="ECO:0000313" key="3">
    <source>
        <dbReference type="EMBL" id="KAK2948565.1"/>
    </source>
</evidence>
<sequence>MLEGGCVLLLCLPQLNCEAIQRCSATTEEETTASTPKWHQLQHHLSSRRTPSKLDRTVRVASHPKKRAAHHFQFRRRVQASNAVSSTQRERREFHILQLR</sequence>
<evidence type="ECO:0008006" key="5">
    <source>
        <dbReference type="Google" id="ProtNLM"/>
    </source>
</evidence>
<evidence type="ECO:0000256" key="1">
    <source>
        <dbReference type="SAM" id="MobiDB-lite"/>
    </source>
</evidence>
<protein>
    <recommendedName>
        <fullName evidence="5">Secreted protein</fullName>
    </recommendedName>
</protein>
<evidence type="ECO:0000256" key="2">
    <source>
        <dbReference type="SAM" id="SignalP"/>
    </source>
</evidence>
<organism evidence="3 4">
    <name type="scientific">Blattamonas nauphoetae</name>
    <dbReference type="NCBI Taxonomy" id="2049346"/>
    <lineage>
        <taxon>Eukaryota</taxon>
        <taxon>Metamonada</taxon>
        <taxon>Preaxostyla</taxon>
        <taxon>Oxymonadida</taxon>
        <taxon>Blattamonas</taxon>
    </lineage>
</organism>
<keyword evidence="2" id="KW-0732">Signal</keyword>
<reference evidence="3 4" key="1">
    <citation type="journal article" date="2022" name="bioRxiv">
        <title>Genomics of Preaxostyla Flagellates Illuminates Evolutionary Transitions and the Path Towards Mitochondrial Loss.</title>
        <authorList>
            <person name="Novak L.V.F."/>
            <person name="Treitli S.C."/>
            <person name="Pyrih J."/>
            <person name="Halakuc P."/>
            <person name="Pipaliya S.V."/>
            <person name="Vacek V."/>
            <person name="Brzon O."/>
            <person name="Soukal P."/>
            <person name="Eme L."/>
            <person name="Dacks J.B."/>
            <person name="Karnkowska A."/>
            <person name="Elias M."/>
            <person name="Hampl V."/>
        </authorList>
    </citation>
    <scope>NUCLEOTIDE SEQUENCE [LARGE SCALE GENOMIC DNA]</scope>
    <source>
        <strain evidence="3">NAU3</strain>
        <tissue evidence="3">Gut</tissue>
    </source>
</reference>
<evidence type="ECO:0000313" key="4">
    <source>
        <dbReference type="Proteomes" id="UP001281761"/>
    </source>
</evidence>
<feature type="chain" id="PRO_5046458565" description="Secreted protein" evidence="2">
    <location>
        <begin position="18"/>
        <end position="100"/>
    </location>
</feature>
<accession>A0ABQ9XE98</accession>